<gene>
    <name evidence="2" type="ORF">CVT25_000729</name>
</gene>
<dbReference type="EMBL" id="NHYD01003507">
    <property type="protein sequence ID" value="PPQ76465.1"/>
    <property type="molecule type" value="Genomic_DNA"/>
</dbReference>
<dbReference type="Pfam" id="PF14529">
    <property type="entry name" value="Exo_endo_phos_2"/>
    <property type="match status" value="1"/>
</dbReference>
<sequence length="274" mass="31202">MAYSRSRPDFSITLRTDIIEDGDIQILDITQPGHLTTTIINIYNDTPAKENCILQKIKNINIPNDHPTIITGDFNLHHDLWSRVNTTMSNVEMTESIVDWLSEKGFLLLNEKGQTTHPARHSDERDSVIDLSFINGPASVNDTFKDWCIDPTLSHDSDHFGIKFTIDHGRKIIDNPCGLKYNIKNTNRDEWTKAFAEELDKVQNILEPLSTAESLNPSLLDTFADTFTMALQQVTSRTSKLIKPSPQAKPWWDEEIKNASAWVAELRNEQKLTL</sequence>
<name>A0A409WD50_PSICY</name>
<feature type="non-terminal residue" evidence="2">
    <location>
        <position position="274"/>
    </location>
</feature>
<dbReference type="STRING" id="93625.A0A409WD50"/>
<reference evidence="2 3" key="1">
    <citation type="journal article" date="2018" name="Evol. Lett.">
        <title>Horizontal gene cluster transfer increased hallucinogenic mushroom diversity.</title>
        <authorList>
            <person name="Reynolds H.T."/>
            <person name="Vijayakumar V."/>
            <person name="Gluck-Thaler E."/>
            <person name="Korotkin H.B."/>
            <person name="Matheny P.B."/>
            <person name="Slot J.C."/>
        </authorList>
    </citation>
    <scope>NUCLEOTIDE SEQUENCE [LARGE SCALE GENOMIC DNA]</scope>
    <source>
        <strain evidence="2 3">2631</strain>
    </source>
</reference>
<dbReference type="InterPro" id="IPR036691">
    <property type="entry name" value="Endo/exonu/phosph_ase_sf"/>
</dbReference>
<dbReference type="OrthoDB" id="2855870at2759"/>
<dbReference type="GO" id="GO:0003824">
    <property type="term" value="F:catalytic activity"/>
    <property type="evidence" value="ECO:0007669"/>
    <property type="project" value="InterPro"/>
</dbReference>
<protein>
    <recommendedName>
        <fullName evidence="1">Endonuclease/exonuclease/phosphatase domain-containing protein</fullName>
    </recommendedName>
</protein>
<accession>A0A409WD50</accession>
<proteinExistence type="predicted"/>
<evidence type="ECO:0000313" key="3">
    <source>
        <dbReference type="Proteomes" id="UP000283269"/>
    </source>
</evidence>
<dbReference type="Gene3D" id="3.60.10.10">
    <property type="entry name" value="Endonuclease/exonuclease/phosphatase"/>
    <property type="match status" value="1"/>
</dbReference>
<evidence type="ECO:0000259" key="1">
    <source>
        <dbReference type="Pfam" id="PF14529"/>
    </source>
</evidence>
<organism evidence="2 3">
    <name type="scientific">Psilocybe cyanescens</name>
    <dbReference type="NCBI Taxonomy" id="93625"/>
    <lineage>
        <taxon>Eukaryota</taxon>
        <taxon>Fungi</taxon>
        <taxon>Dikarya</taxon>
        <taxon>Basidiomycota</taxon>
        <taxon>Agaricomycotina</taxon>
        <taxon>Agaricomycetes</taxon>
        <taxon>Agaricomycetidae</taxon>
        <taxon>Agaricales</taxon>
        <taxon>Agaricineae</taxon>
        <taxon>Strophariaceae</taxon>
        <taxon>Psilocybe</taxon>
    </lineage>
</organism>
<feature type="domain" description="Endonuclease/exonuclease/phosphatase" evidence="1">
    <location>
        <begin position="38"/>
        <end position="162"/>
    </location>
</feature>
<comment type="caution">
    <text evidence="2">The sequence shown here is derived from an EMBL/GenBank/DDBJ whole genome shotgun (WGS) entry which is preliminary data.</text>
</comment>
<keyword evidence="3" id="KW-1185">Reference proteome</keyword>
<evidence type="ECO:0000313" key="2">
    <source>
        <dbReference type="EMBL" id="PPQ76465.1"/>
    </source>
</evidence>
<dbReference type="InParanoid" id="A0A409WD50"/>
<dbReference type="AlphaFoldDB" id="A0A409WD50"/>
<dbReference type="Proteomes" id="UP000283269">
    <property type="component" value="Unassembled WGS sequence"/>
</dbReference>
<dbReference type="InterPro" id="IPR005135">
    <property type="entry name" value="Endo/exonuclease/phosphatase"/>
</dbReference>
<dbReference type="SUPFAM" id="SSF56219">
    <property type="entry name" value="DNase I-like"/>
    <property type="match status" value="1"/>
</dbReference>